<dbReference type="OrthoDB" id="9801810at2"/>
<dbReference type="PANTHER" id="PTHR43523">
    <property type="entry name" value="GLUCOSE-1-PHOSPHATE ADENYLYLTRANSFERASE-RELATED"/>
    <property type="match status" value="1"/>
</dbReference>
<comment type="subunit">
    <text evidence="9">Homotetramer.</text>
</comment>
<dbReference type="GO" id="GO:0008878">
    <property type="term" value="F:glucose-1-phosphate adenylyltransferase activity"/>
    <property type="evidence" value="ECO:0007669"/>
    <property type="project" value="UniProtKB-UniRule"/>
</dbReference>
<feature type="binding site" evidence="9">
    <location>
        <position position="187"/>
    </location>
    <ligand>
        <name>alpha-D-glucose 1-phosphate</name>
        <dbReference type="ChEBI" id="CHEBI:58601"/>
    </ligand>
</feature>
<dbReference type="Gene3D" id="3.90.550.10">
    <property type="entry name" value="Spore Coat Polysaccharide Biosynthesis Protein SpsA, Chain A"/>
    <property type="match status" value="1"/>
</dbReference>
<evidence type="ECO:0000313" key="12">
    <source>
        <dbReference type="EMBL" id="SJZ36927.1"/>
    </source>
</evidence>
<organism evidence="12 13">
    <name type="scientific">Selenihalanaerobacter shriftii</name>
    <dbReference type="NCBI Taxonomy" id="142842"/>
    <lineage>
        <taxon>Bacteria</taxon>
        <taxon>Bacillati</taxon>
        <taxon>Bacillota</taxon>
        <taxon>Clostridia</taxon>
        <taxon>Halanaerobiales</taxon>
        <taxon>Halobacteroidaceae</taxon>
        <taxon>Selenihalanaerobacter</taxon>
    </lineage>
</organism>
<sequence length="417" mass="46546">MNILALILAGGRGSRLDILSEDRAKPSVPFGGKYRLIDFTLSNCVNSGIYTIGVLTQYLPRSLNKHIGIGRPWDLDRQFGGVTILQPYTGRKGGWYQGTAHAVYCNINYIKEMDPEYVVILSGDHVYKMNYAEMVSYHKKKGADLTISVKRVPMKAAHQFGILDVNDDMQIINFEEKPEEPTSNLASMGIYVFSKEALVNKLEEFCNQGDSDFGHHIIPRMIEDTNVFAYEHEGYWRDVGTLESFWEANLSLTGPMPEMDLYDENWQWHTRSERKPPVKLGPQAEVSESLLSNGAVINGKVTNSIISPGVFIEEDAHVKDSVIFNNTTIKKHSAICKSIIDKEVIIGKNTKIGSCSIQDVNFEQPELLHSGLSLVGKGVQIPNGTLVGGNCRIFPGVKEKDFSNKNIKNGSTIRTRD</sequence>
<dbReference type="InterPro" id="IPR056818">
    <property type="entry name" value="GlmU/GlgC-like_hexapep"/>
</dbReference>
<proteinExistence type="inferred from homology"/>
<feature type="domain" description="Glucose-1-phosphate adenylyltransferase/Bifunctional protein GlmU-like C-terminal hexapeptide" evidence="11">
    <location>
        <begin position="283"/>
        <end position="359"/>
    </location>
</feature>
<dbReference type="NCBIfam" id="NF003670">
    <property type="entry name" value="PRK05293.1"/>
    <property type="match status" value="1"/>
</dbReference>
<dbReference type="PROSITE" id="PS00810">
    <property type="entry name" value="ADP_GLC_PYROPHOSPH_3"/>
    <property type="match status" value="1"/>
</dbReference>
<feature type="binding site" evidence="9">
    <location>
        <position position="161"/>
    </location>
    <ligand>
        <name>alpha-D-glucose 1-phosphate</name>
        <dbReference type="ChEBI" id="CHEBI:58601"/>
    </ligand>
</feature>
<keyword evidence="2 9" id="KW-0321">Glycogen metabolism</keyword>
<feature type="binding site" evidence="9">
    <location>
        <position position="96"/>
    </location>
    <ligand>
        <name>alpha-D-glucose 1-phosphate</name>
        <dbReference type="ChEBI" id="CHEBI:58601"/>
    </ligand>
</feature>
<dbReference type="UniPathway" id="UPA00164"/>
<dbReference type="PROSITE" id="PS00809">
    <property type="entry name" value="ADP_GLC_PYROPHOSPH_2"/>
    <property type="match status" value="1"/>
</dbReference>
<evidence type="ECO:0000259" key="10">
    <source>
        <dbReference type="Pfam" id="PF00483"/>
    </source>
</evidence>
<dbReference type="HAMAP" id="MF_00624">
    <property type="entry name" value="GlgC"/>
    <property type="match status" value="1"/>
</dbReference>
<dbReference type="EMBL" id="FUWM01000005">
    <property type="protein sequence ID" value="SJZ36927.1"/>
    <property type="molecule type" value="Genomic_DNA"/>
</dbReference>
<keyword evidence="6 9" id="KW-0067">ATP-binding</keyword>
<keyword evidence="5 9" id="KW-0547">Nucleotide-binding</keyword>
<evidence type="ECO:0000256" key="9">
    <source>
        <dbReference type="HAMAP-Rule" id="MF_00624"/>
    </source>
</evidence>
<dbReference type="InterPro" id="IPR011004">
    <property type="entry name" value="Trimer_LpxA-like_sf"/>
</dbReference>
<feature type="domain" description="Nucleotidyl transferase" evidence="10">
    <location>
        <begin position="5"/>
        <end position="252"/>
    </location>
</feature>
<dbReference type="GO" id="GO:0005978">
    <property type="term" value="P:glycogen biosynthetic process"/>
    <property type="evidence" value="ECO:0007669"/>
    <property type="project" value="UniProtKB-UniRule"/>
</dbReference>
<comment type="similarity">
    <text evidence="1 9">Belongs to the bacterial/plant glucose-1-phosphate adenylyltransferase family.</text>
</comment>
<accession>A0A1T4K3P7</accession>
<evidence type="ECO:0000256" key="1">
    <source>
        <dbReference type="ARBA" id="ARBA00010443"/>
    </source>
</evidence>
<dbReference type="Gene3D" id="2.160.10.10">
    <property type="entry name" value="Hexapeptide repeat proteins"/>
    <property type="match status" value="1"/>
</dbReference>
<keyword evidence="4 9" id="KW-0548">Nucleotidyltransferase</keyword>
<evidence type="ECO:0000256" key="4">
    <source>
        <dbReference type="ARBA" id="ARBA00022695"/>
    </source>
</evidence>
<keyword evidence="7 9" id="KW-0320">Glycogen biosynthesis</keyword>
<comment type="function">
    <text evidence="9">Involved in the biosynthesis of ADP-glucose, a building block required for the elongation reactions to produce glycogen. Catalyzes the reaction between ATP and alpha-D-glucose 1-phosphate (G1P) to produce pyrophosphate and ADP-Glc.</text>
</comment>
<dbReference type="NCBIfam" id="TIGR02091">
    <property type="entry name" value="glgC"/>
    <property type="match status" value="1"/>
</dbReference>
<dbReference type="InterPro" id="IPR011832">
    <property type="entry name" value="GlgDAde_trans"/>
</dbReference>
<evidence type="ECO:0000256" key="6">
    <source>
        <dbReference type="ARBA" id="ARBA00022840"/>
    </source>
</evidence>
<dbReference type="AlphaFoldDB" id="A0A1T4K3P7"/>
<keyword evidence="8 9" id="KW-0119">Carbohydrate metabolism</keyword>
<reference evidence="13" key="1">
    <citation type="submission" date="2017-02" db="EMBL/GenBank/DDBJ databases">
        <authorList>
            <person name="Varghese N."/>
            <person name="Submissions S."/>
        </authorList>
    </citation>
    <scope>NUCLEOTIDE SEQUENCE [LARGE SCALE GENOMIC DNA]</scope>
    <source>
        <strain evidence="13">ATCC BAA-73</strain>
    </source>
</reference>
<dbReference type="GO" id="GO:0005524">
    <property type="term" value="F:ATP binding"/>
    <property type="evidence" value="ECO:0007669"/>
    <property type="project" value="UniProtKB-KW"/>
</dbReference>
<dbReference type="PANTHER" id="PTHR43523:SF2">
    <property type="entry name" value="GLUCOSE-1-PHOSPHATE ADENYLYLTRANSFERASE"/>
    <property type="match status" value="1"/>
</dbReference>
<evidence type="ECO:0000256" key="5">
    <source>
        <dbReference type="ARBA" id="ARBA00022741"/>
    </source>
</evidence>
<dbReference type="InterPro" id="IPR005836">
    <property type="entry name" value="ADP_Glu_pyroP_CS"/>
</dbReference>
<dbReference type="SUPFAM" id="SSF53448">
    <property type="entry name" value="Nucleotide-diphospho-sugar transferases"/>
    <property type="match status" value="1"/>
</dbReference>
<feature type="binding site" evidence="9">
    <location>
        <begin position="176"/>
        <end position="177"/>
    </location>
    <ligand>
        <name>alpha-D-glucose 1-phosphate</name>
        <dbReference type="ChEBI" id="CHEBI:58601"/>
    </ligand>
</feature>
<comment type="catalytic activity">
    <reaction evidence="9">
        <text>alpha-D-glucose 1-phosphate + ATP + H(+) = ADP-alpha-D-glucose + diphosphate</text>
        <dbReference type="Rhea" id="RHEA:12120"/>
        <dbReference type="ChEBI" id="CHEBI:15378"/>
        <dbReference type="ChEBI" id="CHEBI:30616"/>
        <dbReference type="ChEBI" id="CHEBI:33019"/>
        <dbReference type="ChEBI" id="CHEBI:57498"/>
        <dbReference type="ChEBI" id="CHEBI:58601"/>
        <dbReference type="EC" id="2.7.7.27"/>
    </reaction>
</comment>
<dbReference type="Pfam" id="PF24894">
    <property type="entry name" value="Hexapep_GlmU"/>
    <property type="match status" value="1"/>
</dbReference>
<dbReference type="InterPro" id="IPR011831">
    <property type="entry name" value="ADP-Glc_PPase"/>
</dbReference>
<dbReference type="RefSeq" id="WP_078809089.1">
    <property type="nucleotide sequence ID" value="NZ_FUWM01000005.1"/>
</dbReference>
<evidence type="ECO:0000256" key="2">
    <source>
        <dbReference type="ARBA" id="ARBA00022600"/>
    </source>
</evidence>
<dbReference type="InterPro" id="IPR029044">
    <property type="entry name" value="Nucleotide-diphossugar_trans"/>
</dbReference>
<keyword evidence="3 9" id="KW-0808">Transferase</keyword>
<dbReference type="CDD" id="cd02508">
    <property type="entry name" value="ADP_Glucose_PP"/>
    <property type="match status" value="1"/>
</dbReference>
<gene>
    <name evidence="9" type="primary">glgC</name>
    <name evidence="12" type="ORF">SAMN02745118_00583</name>
</gene>
<evidence type="ECO:0000256" key="7">
    <source>
        <dbReference type="ARBA" id="ARBA00023056"/>
    </source>
</evidence>
<dbReference type="Pfam" id="PF00483">
    <property type="entry name" value="NTP_transferase"/>
    <property type="match status" value="1"/>
</dbReference>
<evidence type="ECO:0000313" key="13">
    <source>
        <dbReference type="Proteomes" id="UP000190625"/>
    </source>
</evidence>
<protein>
    <recommendedName>
        <fullName evidence="9">Glucose-1-phosphate adenylyltransferase</fullName>
        <ecNumber evidence="9">2.7.7.27</ecNumber>
    </recommendedName>
    <alternativeName>
        <fullName evidence="9">ADP-glucose pyrophosphorylase</fullName>
        <shortName evidence="9">ADPGlc PPase</shortName>
    </alternativeName>
    <alternativeName>
        <fullName evidence="9">ADP-glucose synthase</fullName>
    </alternativeName>
</protein>
<feature type="site" description="Could play a key role in the communication between the regulatory and the substrate sites" evidence="9">
    <location>
        <position position="57"/>
    </location>
</feature>
<evidence type="ECO:0000256" key="8">
    <source>
        <dbReference type="ARBA" id="ARBA00023277"/>
    </source>
</evidence>
<dbReference type="NCBIfam" id="TIGR02092">
    <property type="entry name" value="glgD"/>
    <property type="match status" value="1"/>
</dbReference>
<comment type="pathway">
    <text evidence="9">Glycan biosynthesis; glycogen biosynthesis.</text>
</comment>
<dbReference type="InterPro" id="IPR023049">
    <property type="entry name" value="GlgC_bac"/>
</dbReference>
<evidence type="ECO:0000256" key="3">
    <source>
        <dbReference type="ARBA" id="ARBA00022679"/>
    </source>
</evidence>
<dbReference type="SUPFAM" id="SSF51161">
    <property type="entry name" value="Trimeric LpxA-like enzymes"/>
    <property type="match status" value="1"/>
</dbReference>
<dbReference type="CDD" id="cd04651">
    <property type="entry name" value="LbH_G1P_AT_C"/>
    <property type="match status" value="1"/>
</dbReference>
<name>A0A1T4K3P7_9FIRM</name>
<dbReference type="Proteomes" id="UP000190625">
    <property type="component" value="Unassembled WGS sequence"/>
</dbReference>
<dbReference type="EC" id="2.7.7.27" evidence="9"/>
<evidence type="ECO:0000259" key="11">
    <source>
        <dbReference type="Pfam" id="PF24894"/>
    </source>
</evidence>
<dbReference type="InterPro" id="IPR005835">
    <property type="entry name" value="NTP_transferase_dom"/>
</dbReference>
<dbReference type="STRING" id="142842.SAMN02745118_00583"/>
<keyword evidence="13" id="KW-1185">Reference proteome</keyword>
<feature type="site" description="Could play a key role in the communication between the regulatory and the substrate sites" evidence="9">
    <location>
        <position position="95"/>
    </location>
</feature>